<evidence type="ECO:0000259" key="2">
    <source>
        <dbReference type="Pfam" id="PF02498"/>
    </source>
</evidence>
<name>A0A1G2PIG5_9BACT</name>
<organism evidence="3 4">
    <name type="scientific">Candidatus Taylorbacteria bacterium RIFOXYD2_FULL_36_9</name>
    <dbReference type="NCBI Taxonomy" id="1802338"/>
    <lineage>
        <taxon>Bacteria</taxon>
        <taxon>Candidatus Tayloriibacteriota</taxon>
    </lineage>
</organism>
<reference evidence="3 4" key="1">
    <citation type="journal article" date="2016" name="Nat. Commun.">
        <title>Thousands of microbial genomes shed light on interconnected biogeochemical processes in an aquifer system.</title>
        <authorList>
            <person name="Anantharaman K."/>
            <person name="Brown C.T."/>
            <person name="Hug L.A."/>
            <person name="Sharon I."/>
            <person name="Castelle C.J."/>
            <person name="Probst A.J."/>
            <person name="Thomas B.C."/>
            <person name="Singh A."/>
            <person name="Wilkins M.J."/>
            <person name="Karaoz U."/>
            <person name="Brodie E.L."/>
            <person name="Williams K.H."/>
            <person name="Hubbard S.S."/>
            <person name="Banfield J.F."/>
        </authorList>
    </citation>
    <scope>NUCLEOTIDE SEQUENCE [LARGE SCALE GENOMIC DNA]</scope>
</reference>
<evidence type="ECO:0000313" key="3">
    <source>
        <dbReference type="EMBL" id="OHA47392.1"/>
    </source>
</evidence>
<dbReference type="InterPro" id="IPR003497">
    <property type="entry name" value="BRO_N_domain"/>
</dbReference>
<dbReference type="Proteomes" id="UP000176965">
    <property type="component" value="Unassembled WGS sequence"/>
</dbReference>
<dbReference type="AlphaFoldDB" id="A0A1G2PIG5"/>
<sequence length="263" mass="29765">MNQSIFEELKKIDKDGVEYWEARGLMPLLDYPNWQKAEEVITRAAKACINSGQDVDNHFNRLVKMVKIGSNAVREVVDWKLDRYACYLITQNGDPKKVVIAIAQTYFAIQTRKQEIFEKLSEAEKRLFIRGEVSDENKKLFSTAKKVGVTKFGNFNDAGYRGLYGMPLENVENKKGIGKGELLDRAGTTELAANLFRITQTDEKLSKGAVRGDLQASQVHFMVGGKVRQTIKDIGGTTPENLPPEKHIKELKSEKKKLLKNKK</sequence>
<feature type="compositionally biased region" description="Basic residues" evidence="1">
    <location>
        <begin position="254"/>
        <end position="263"/>
    </location>
</feature>
<evidence type="ECO:0000256" key="1">
    <source>
        <dbReference type="SAM" id="MobiDB-lite"/>
    </source>
</evidence>
<dbReference type="NCBIfam" id="NF008573">
    <property type="entry name" value="PRK11525.1"/>
    <property type="match status" value="1"/>
</dbReference>
<accession>A0A1G2PIG5</accession>
<protein>
    <submittedName>
        <fullName evidence="3">DNA damage-inducible protein D</fullName>
    </submittedName>
</protein>
<dbReference type="Pfam" id="PF02498">
    <property type="entry name" value="Bro-N"/>
    <property type="match status" value="1"/>
</dbReference>
<dbReference type="EMBL" id="MHSQ01000014">
    <property type="protein sequence ID" value="OHA47392.1"/>
    <property type="molecule type" value="Genomic_DNA"/>
</dbReference>
<evidence type="ECO:0000313" key="4">
    <source>
        <dbReference type="Proteomes" id="UP000176965"/>
    </source>
</evidence>
<feature type="compositionally biased region" description="Basic and acidic residues" evidence="1">
    <location>
        <begin position="243"/>
        <end position="253"/>
    </location>
</feature>
<comment type="caution">
    <text evidence="3">The sequence shown here is derived from an EMBL/GenBank/DDBJ whole genome shotgun (WGS) entry which is preliminary data.</text>
</comment>
<dbReference type="STRING" id="1802338.A2541_00890"/>
<feature type="domain" description="Bro-N" evidence="2">
    <location>
        <begin position="12"/>
        <end position="103"/>
    </location>
</feature>
<feature type="region of interest" description="Disordered" evidence="1">
    <location>
        <begin position="234"/>
        <end position="263"/>
    </location>
</feature>
<gene>
    <name evidence="3" type="ORF">A2541_00890</name>
</gene>
<proteinExistence type="predicted"/>